<feature type="transmembrane region" description="Helical" evidence="1">
    <location>
        <begin position="142"/>
        <end position="163"/>
    </location>
</feature>
<dbReference type="OrthoDB" id="7238323at2"/>
<sequence length="363" mass="39178">MMSNPSTGRQKVTPRGWFIRLHRWLGLGAALFWLIQAVTGTLLSFHFELDDALISNDSRPTDMAAVERRLDALGPGVVWIWTTAGLPDRYVINYTDAGGVARKARIDGGGEVLRDRPADEYTFFELMRGIHIDLLAGRVGHWIMAVTGLLLVTNLIFGLVVAWPRGGGWRRALTPLKTRHPVARSYSLHKAVGLWVVIPALLLAGTGSLILFEHEIGDLVGAEDVQLPANPPQGPGVGLDAAVRAGVAAIPGSRFVGTTMPSGDDASYYLWVRAPGELYRGGYGGSLVIVNANDASIRGAWPVTEAPMAKSFVASFYPLHTGEAGGTAGRVLALVTGMGLTYVLVYGMLLWWRRTRRGSANRG</sequence>
<gene>
    <name evidence="2" type="ORF">C0V82_20315</name>
</gene>
<dbReference type="PANTHER" id="PTHR34219">
    <property type="entry name" value="IRON-REGULATED INNER MEMBRANE PROTEIN-RELATED"/>
    <property type="match status" value="1"/>
</dbReference>
<evidence type="ECO:0000313" key="2">
    <source>
        <dbReference type="EMBL" id="AUN32666.1"/>
    </source>
</evidence>
<dbReference type="Proteomes" id="UP000234752">
    <property type="component" value="Chromosome eg_2"/>
</dbReference>
<keyword evidence="3" id="KW-1185">Reference proteome</keyword>
<proteinExistence type="predicted"/>
<dbReference type="Pfam" id="PF03929">
    <property type="entry name" value="PepSY_TM"/>
    <property type="match status" value="1"/>
</dbReference>
<protein>
    <recommendedName>
        <fullName evidence="4">PepSY domain-containing protein</fullName>
    </recommendedName>
</protein>
<dbReference type="EMBL" id="CP025612">
    <property type="protein sequence ID" value="AUN32666.1"/>
    <property type="molecule type" value="Genomic_DNA"/>
</dbReference>
<name>A0A2K9NJ91_9PROT</name>
<feature type="transmembrane region" description="Helical" evidence="1">
    <location>
        <begin position="192"/>
        <end position="212"/>
    </location>
</feature>
<evidence type="ECO:0000256" key="1">
    <source>
        <dbReference type="SAM" id="Phobius"/>
    </source>
</evidence>
<dbReference type="RefSeq" id="WP_102114199.1">
    <property type="nucleotide sequence ID" value="NZ_BMGN01000010.1"/>
</dbReference>
<keyword evidence="1" id="KW-1133">Transmembrane helix</keyword>
<accession>A0A2K9NJ91</accession>
<evidence type="ECO:0000313" key="3">
    <source>
        <dbReference type="Proteomes" id="UP000234752"/>
    </source>
</evidence>
<feature type="transmembrane region" description="Helical" evidence="1">
    <location>
        <begin position="21"/>
        <end position="47"/>
    </location>
</feature>
<dbReference type="AlphaFoldDB" id="A0A2K9NJ91"/>
<keyword evidence="1" id="KW-0812">Transmembrane</keyword>
<reference evidence="2 3" key="1">
    <citation type="submission" date="2017-12" db="EMBL/GenBank/DDBJ databases">
        <title>Genomes of bacteria within cyanobacterial aggregates.</title>
        <authorList>
            <person name="Cai H."/>
        </authorList>
    </citation>
    <scope>NUCLEOTIDE SEQUENCE [LARGE SCALE GENOMIC DNA]</scope>
    <source>
        <strain evidence="2 3">TH16</strain>
    </source>
</reference>
<keyword evidence="1" id="KW-0472">Membrane</keyword>
<evidence type="ECO:0008006" key="4">
    <source>
        <dbReference type="Google" id="ProtNLM"/>
    </source>
</evidence>
<feature type="transmembrane region" description="Helical" evidence="1">
    <location>
        <begin position="331"/>
        <end position="352"/>
    </location>
</feature>
<dbReference type="KEGG" id="ncb:C0V82_20315"/>
<dbReference type="InterPro" id="IPR005625">
    <property type="entry name" value="PepSY-ass_TM"/>
</dbReference>
<organism evidence="2 3">
    <name type="scientific">Niveispirillum cyanobacteriorum</name>
    <dbReference type="NCBI Taxonomy" id="1612173"/>
    <lineage>
        <taxon>Bacteria</taxon>
        <taxon>Pseudomonadati</taxon>
        <taxon>Pseudomonadota</taxon>
        <taxon>Alphaproteobacteria</taxon>
        <taxon>Rhodospirillales</taxon>
        <taxon>Azospirillaceae</taxon>
        <taxon>Niveispirillum</taxon>
    </lineage>
</organism>